<dbReference type="EMBL" id="NBNE01000817">
    <property type="protein sequence ID" value="OWZ17081.1"/>
    <property type="molecule type" value="Genomic_DNA"/>
</dbReference>
<dbReference type="AlphaFoldDB" id="A0A225WH70"/>
<sequence length="335" mass="35202">MQVYTSLALFLAAVATSRTNAYFSAKSGSTQTVTASSEHAKYTKQWTLQQNTNSDAIDAIGLDLMGTVFVNHVHGLPAGVLGYVNVTGDSQTIVDAITVRNDNAKLDNHKHGVLNITTTTAPNEGYLLTEVFLSADGFISYVEIQRSTQVVIEKGVLVTSSKNSDLVMEASGSSTVYVSDTSAAVNLADLVVETSGTANIYLHVASVTVTKDATLESRDSAAISVLASSIAVSGDAVLETQGSGTICTTAKQVAITGDYVGESASAISMPYASDKHGATGTLVCEKFTVPARKPALVKVKNRPQVMDKVQRGSSGKNVVSMEEDDEADETIAFEN</sequence>
<keyword evidence="2" id="KW-0732">Signal</keyword>
<name>A0A225WH70_9STRA</name>
<feature type="chain" id="PRO_5012466102" description="Auto-transporter adhesin head GIN domain-containing protein" evidence="2">
    <location>
        <begin position="22"/>
        <end position="335"/>
    </location>
</feature>
<organism evidence="3 4">
    <name type="scientific">Phytophthora megakarya</name>
    <dbReference type="NCBI Taxonomy" id="4795"/>
    <lineage>
        <taxon>Eukaryota</taxon>
        <taxon>Sar</taxon>
        <taxon>Stramenopiles</taxon>
        <taxon>Oomycota</taxon>
        <taxon>Peronosporomycetes</taxon>
        <taxon>Peronosporales</taxon>
        <taxon>Peronosporaceae</taxon>
        <taxon>Phytophthora</taxon>
    </lineage>
</organism>
<dbReference type="OrthoDB" id="126452at2759"/>
<feature type="signal peptide" evidence="2">
    <location>
        <begin position="1"/>
        <end position="21"/>
    </location>
</feature>
<gene>
    <name evidence="3" type="ORF">PHMEG_0009029</name>
</gene>
<accession>A0A225WH70</accession>
<feature type="region of interest" description="Disordered" evidence="1">
    <location>
        <begin position="309"/>
        <end position="335"/>
    </location>
</feature>
<keyword evidence="4" id="KW-1185">Reference proteome</keyword>
<proteinExistence type="predicted"/>
<evidence type="ECO:0008006" key="5">
    <source>
        <dbReference type="Google" id="ProtNLM"/>
    </source>
</evidence>
<feature type="compositionally biased region" description="Acidic residues" evidence="1">
    <location>
        <begin position="321"/>
        <end position="335"/>
    </location>
</feature>
<evidence type="ECO:0000313" key="4">
    <source>
        <dbReference type="Proteomes" id="UP000198211"/>
    </source>
</evidence>
<comment type="caution">
    <text evidence="3">The sequence shown here is derived from an EMBL/GenBank/DDBJ whole genome shotgun (WGS) entry which is preliminary data.</text>
</comment>
<reference evidence="4" key="1">
    <citation type="submission" date="2017-03" db="EMBL/GenBank/DDBJ databases">
        <title>Phytopthora megakarya and P. palmivora, two closely related causual agents of cacao black pod achieved similar genome size and gene model numbers by different mechanisms.</title>
        <authorList>
            <person name="Ali S."/>
            <person name="Shao J."/>
            <person name="Larry D.J."/>
            <person name="Kronmiller B."/>
            <person name="Shen D."/>
            <person name="Strem M.D."/>
            <person name="Melnick R.L."/>
            <person name="Guiltinan M.J."/>
            <person name="Tyler B.M."/>
            <person name="Meinhardt L.W."/>
            <person name="Bailey B.A."/>
        </authorList>
    </citation>
    <scope>NUCLEOTIDE SEQUENCE [LARGE SCALE GENOMIC DNA]</scope>
    <source>
        <strain evidence="4">zdho120</strain>
    </source>
</reference>
<dbReference type="Proteomes" id="UP000198211">
    <property type="component" value="Unassembled WGS sequence"/>
</dbReference>
<evidence type="ECO:0000256" key="2">
    <source>
        <dbReference type="SAM" id="SignalP"/>
    </source>
</evidence>
<evidence type="ECO:0000256" key="1">
    <source>
        <dbReference type="SAM" id="MobiDB-lite"/>
    </source>
</evidence>
<dbReference type="PANTHER" id="PTHR39200">
    <property type="entry name" value="HYPOTHETICAL EXPORTED PROTEIN"/>
    <property type="match status" value="1"/>
</dbReference>
<evidence type="ECO:0000313" key="3">
    <source>
        <dbReference type="EMBL" id="OWZ17081.1"/>
    </source>
</evidence>
<protein>
    <recommendedName>
        <fullName evidence="5">Auto-transporter adhesin head GIN domain-containing protein</fullName>
    </recommendedName>
</protein>
<dbReference type="PANTHER" id="PTHR39200:SF1">
    <property type="entry name" value="AUTO-TRANSPORTER ADHESIN HEAD GIN DOMAIN-CONTAINING PROTEIN-RELATED"/>
    <property type="match status" value="1"/>
</dbReference>